<feature type="chain" id="PRO_5013365987" evidence="1">
    <location>
        <begin position="22"/>
        <end position="254"/>
    </location>
</feature>
<evidence type="ECO:0000256" key="1">
    <source>
        <dbReference type="SAM" id="SignalP"/>
    </source>
</evidence>
<accession>A0A1W0E454</accession>
<keyword evidence="1" id="KW-0732">Signal</keyword>
<evidence type="ECO:0000313" key="2">
    <source>
        <dbReference type="EMBL" id="OQS54014.1"/>
    </source>
</evidence>
<proteinExistence type="predicted"/>
<gene>
    <name evidence="2" type="ORF">EHP00_2251</name>
</gene>
<keyword evidence="3" id="KW-1185">Reference proteome</keyword>
<dbReference type="Proteomes" id="UP000192758">
    <property type="component" value="Unassembled WGS sequence"/>
</dbReference>
<organism evidence="2 3">
    <name type="scientific">Ecytonucleospora hepatopenaei</name>
    <dbReference type="NCBI Taxonomy" id="646526"/>
    <lineage>
        <taxon>Eukaryota</taxon>
        <taxon>Fungi</taxon>
        <taxon>Fungi incertae sedis</taxon>
        <taxon>Microsporidia</taxon>
        <taxon>Enterocytozoonidae</taxon>
        <taxon>Ecytonucleospora</taxon>
    </lineage>
</organism>
<dbReference type="VEuPathDB" id="MicrosporidiaDB:EHP00_2251"/>
<comment type="caution">
    <text evidence="2">The sequence shown here is derived from an EMBL/GenBank/DDBJ whole genome shotgun (WGS) entry which is preliminary data.</text>
</comment>
<dbReference type="AlphaFoldDB" id="A0A1W0E454"/>
<evidence type="ECO:0000313" key="3">
    <source>
        <dbReference type="Proteomes" id="UP000192758"/>
    </source>
</evidence>
<feature type="signal peptide" evidence="1">
    <location>
        <begin position="1"/>
        <end position="21"/>
    </location>
</feature>
<dbReference type="EMBL" id="MNPJ01000023">
    <property type="protein sequence ID" value="OQS54014.1"/>
    <property type="molecule type" value="Genomic_DNA"/>
</dbReference>
<reference evidence="2 3" key="1">
    <citation type="journal article" date="2017" name="Environ. Microbiol.">
        <title>Decay of the glycolytic pathway and adaptation to intranuclear parasitism within Enterocytozoonidae microsporidia.</title>
        <authorList>
            <person name="Wiredu Boakye D."/>
            <person name="Jaroenlak P."/>
            <person name="Prachumwat A."/>
            <person name="Williams T.A."/>
            <person name="Bateman K.S."/>
            <person name="Itsathitphaisarn O."/>
            <person name="Sritunyalucksana K."/>
            <person name="Paszkiewicz K.H."/>
            <person name="Moore K.A."/>
            <person name="Stentiford G.D."/>
            <person name="Williams B.A."/>
        </authorList>
    </citation>
    <scope>NUCLEOTIDE SEQUENCE [LARGE SCALE GENOMIC DNA]</scope>
    <source>
        <strain evidence="2 3">TH1</strain>
    </source>
</reference>
<sequence>MIFYKFIKMIKFLLLFSKVHSALLKEDKQQEMMISSTQNSSQTFKEINNPNVSNVNNENKIREKSNGKDLVFTVNDEKDENQLNSSDEKTKKFKIAENNYFNEIKIILTKYVRTRQDYFFIDFLFSGNFSKTPNYEKLLQTNKIFKTFSVPNFKDFATGTRVTCSNIYRIFLKKVLPLLKKNINGNLKINTFLDKSSIARCYRNLHLKVTKQLLDDLDVNVTLNSSTNLILCAHKFHNFMLINYKKMENSLKLK</sequence>
<protein>
    <submittedName>
        <fullName evidence="2">Uncharacterized protein</fullName>
    </submittedName>
</protein>
<name>A0A1W0E454_9MICR</name>